<comment type="caution">
    <text evidence="2">The sequence shown here is derived from an EMBL/GenBank/DDBJ whole genome shotgun (WGS) entry which is preliminary data.</text>
</comment>
<feature type="non-terminal residue" evidence="2">
    <location>
        <position position="321"/>
    </location>
</feature>
<dbReference type="PANTHER" id="PTHR47957:SF3">
    <property type="entry name" value="ATP-DEPENDENT HELICASE HRQ1"/>
    <property type="match status" value="1"/>
</dbReference>
<evidence type="ECO:0000259" key="1">
    <source>
        <dbReference type="PROSITE" id="PS51192"/>
    </source>
</evidence>
<dbReference type="PROSITE" id="PS51192">
    <property type="entry name" value="HELICASE_ATP_BIND_1"/>
    <property type="match status" value="1"/>
</dbReference>
<name>X0T7E2_9ZZZZ</name>
<sequence length="321" mass="35986">HLKEHPSYKNQIAYVAQIASRQPSYGKLAEPLHPTLHSYLEAAHLLPLYSHQAQAINAARSAKNVFIVTPSASGKTLCYNVPVLDRALSERRSCALYLFPTKALSQDQLRGLRELFAIPQPSSFFALPQPSASLLPGLECAIFDGDTPPEERVEIKRSARLVLTNPDMLHLGILPHHESWSRFLRQLRYVVVDEAHVYRGIFGSHVANVLRRLRRLCALYGANPQFICCSATIANPGEHIERLVGLPFEVIDEDGSPHGGKDFVFWNPPIIDRAGATRRSANTEATLLFTELVSEGRRTITFTRSRKLTELIYIYARDQLA</sequence>
<dbReference type="AlphaFoldDB" id="X0T7E2"/>
<protein>
    <recommendedName>
        <fullName evidence="1">Helicase ATP-binding domain-containing protein</fullName>
    </recommendedName>
</protein>
<dbReference type="GO" id="GO:0005524">
    <property type="term" value="F:ATP binding"/>
    <property type="evidence" value="ECO:0007669"/>
    <property type="project" value="InterPro"/>
</dbReference>
<dbReference type="GO" id="GO:0043138">
    <property type="term" value="F:3'-5' DNA helicase activity"/>
    <property type="evidence" value="ECO:0007669"/>
    <property type="project" value="TreeGrafter"/>
</dbReference>
<gene>
    <name evidence="2" type="ORF">S01H1_18779</name>
</gene>
<organism evidence="2">
    <name type="scientific">marine sediment metagenome</name>
    <dbReference type="NCBI Taxonomy" id="412755"/>
    <lineage>
        <taxon>unclassified sequences</taxon>
        <taxon>metagenomes</taxon>
        <taxon>ecological metagenomes</taxon>
    </lineage>
</organism>
<proteinExistence type="predicted"/>
<dbReference type="InterPro" id="IPR014001">
    <property type="entry name" value="Helicase_ATP-bd"/>
</dbReference>
<accession>X0T7E2</accession>
<dbReference type="GO" id="GO:0003676">
    <property type="term" value="F:nucleic acid binding"/>
    <property type="evidence" value="ECO:0007669"/>
    <property type="project" value="InterPro"/>
</dbReference>
<dbReference type="InterPro" id="IPR027417">
    <property type="entry name" value="P-loop_NTPase"/>
</dbReference>
<dbReference type="Gene3D" id="3.40.50.300">
    <property type="entry name" value="P-loop containing nucleotide triphosphate hydrolases"/>
    <property type="match status" value="1"/>
</dbReference>
<dbReference type="GO" id="GO:0006289">
    <property type="term" value="P:nucleotide-excision repair"/>
    <property type="evidence" value="ECO:0007669"/>
    <property type="project" value="TreeGrafter"/>
</dbReference>
<reference evidence="2" key="1">
    <citation type="journal article" date="2014" name="Front. Microbiol.">
        <title>High frequency of phylogenetically diverse reductive dehalogenase-homologous genes in deep subseafloor sedimentary metagenomes.</title>
        <authorList>
            <person name="Kawai M."/>
            <person name="Futagami T."/>
            <person name="Toyoda A."/>
            <person name="Takaki Y."/>
            <person name="Nishi S."/>
            <person name="Hori S."/>
            <person name="Arai W."/>
            <person name="Tsubouchi T."/>
            <person name="Morono Y."/>
            <person name="Uchiyama I."/>
            <person name="Ito T."/>
            <person name="Fujiyama A."/>
            <person name="Inagaki F."/>
            <person name="Takami H."/>
        </authorList>
    </citation>
    <scope>NUCLEOTIDE SEQUENCE</scope>
    <source>
        <strain evidence="2">Expedition CK06-06</strain>
    </source>
</reference>
<dbReference type="GO" id="GO:0036297">
    <property type="term" value="P:interstrand cross-link repair"/>
    <property type="evidence" value="ECO:0007669"/>
    <property type="project" value="TreeGrafter"/>
</dbReference>
<dbReference type="InterPro" id="IPR011545">
    <property type="entry name" value="DEAD/DEAH_box_helicase_dom"/>
</dbReference>
<dbReference type="SMART" id="SM00487">
    <property type="entry name" value="DEXDc"/>
    <property type="match status" value="1"/>
</dbReference>
<dbReference type="GO" id="GO:0005634">
    <property type="term" value="C:nucleus"/>
    <property type="evidence" value="ECO:0007669"/>
    <property type="project" value="TreeGrafter"/>
</dbReference>
<dbReference type="PANTHER" id="PTHR47957">
    <property type="entry name" value="ATP-DEPENDENT HELICASE HRQ1"/>
    <property type="match status" value="1"/>
</dbReference>
<feature type="domain" description="Helicase ATP-binding" evidence="1">
    <location>
        <begin position="56"/>
        <end position="251"/>
    </location>
</feature>
<dbReference type="CDD" id="cd17923">
    <property type="entry name" value="DEXHc_Hrq1-like"/>
    <property type="match status" value="1"/>
</dbReference>
<dbReference type="SUPFAM" id="SSF52540">
    <property type="entry name" value="P-loop containing nucleoside triphosphate hydrolases"/>
    <property type="match status" value="1"/>
</dbReference>
<dbReference type="EMBL" id="BARS01010072">
    <property type="protein sequence ID" value="GAF89418.1"/>
    <property type="molecule type" value="Genomic_DNA"/>
</dbReference>
<feature type="non-terminal residue" evidence="2">
    <location>
        <position position="1"/>
    </location>
</feature>
<dbReference type="Pfam" id="PF00270">
    <property type="entry name" value="DEAD"/>
    <property type="match status" value="1"/>
</dbReference>
<evidence type="ECO:0000313" key="2">
    <source>
        <dbReference type="EMBL" id="GAF89418.1"/>
    </source>
</evidence>